<gene>
    <name evidence="1" type="ORF">NGAL_HAMBI1145_32760</name>
</gene>
<protein>
    <submittedName>
        <fullName evidence="1">Uncharacterized protein</fullName>
    </submittedName>
</protein>
<proteinExistence type="predicted"/>
<organism evidence="1 2">
    <name type="scientific">Neorhizobium galegae bv. officinalis</name>
    <dbReference type="NCBI Taxonomy" id="323656"/>
    <lineage>
        <taxon>Bacteria</taxon>
        <taxon>Pseudomonadati</taxon>
        <taxon>Pseudomonadota</taxon>
        <taxon>Alphaproteobacteria</taxon>
        <taxon>Hyphomicrobiales</taxon>
        <taxon>Rhizobiaceae</taxon>
        <taxon>Rhizobium/Agrobacterium group</taxon>
        <taxon>Neorhizobium</taxon>
    </lineage>
</organism>
<dbReference type="Proteomes" id="UP000046176">
    <property type="component" value="Unassembled WGS sequence"/>
</dbReference>
<evidence type="ECO:0000313" key="1">
    <source>
        <dbReference type="EMBL" id="CDZ36261.1"/>
    </source>
</evidence>
<sequence length="206" mass="23134">MSKTTRENDRDHALFAFHRLCPRPTAEQIIEWTKRYPEFADDIRAHAAISRDWDVADSLNEADEEISETMKARAHSRVLNALFLSEAPVLTTETETTGGFHEVLEARGQKVHEVAKQLDIGRDVLADLFNGWMTAPVGRVLADAVRGFFGMSAAAFELAYQYACDHPKLGHAKSSGQPTIPRRSYQEIVAGSNMSPERKKYWLGET</sequence>
<dbReference type="OrthoDB" id="7986077at2"/>
<dbReference type="EMBL" id="CCRH01000008">
    <property type="protein sequence ID" value="CDZ36261.1"/>
    <property type="molecule type" value="Genomic_DNA"/>
</dbReference>
<accession>A0A0T7FML5</accession>
<reference evidence="1 2" key="1">
    <citation type="submission" date="2014-08" db="EMBL/GenBank/DDBJ databases">
        <authorList>
            <person name="Chen Y.-H."/>
        </authorList>
    </citation>
    <scope>NUCLEOTIDE SEQUENCE [LARGE SCALE GENOMIC DNA]</scope>
</reference>
<name>A0A0T7FML5_NEOGA</name>
<dbReference type="AlphaFoldDB" id="A0A0T7FML5"/>
<dbReference type="RefSeq" id="WP_046667362.1">
    <property type="nucleotide sequence ID" value="NZ_CCRH01000008.1"/>
</dbReference>
<evidence type="ECO:0000313" key="2">
    <source>
        <dbReference type="Proteomes" id="UP000046176"/>
    </source>
</evidence>